<keyword evidence="4" id="KW-1003">Cell membrane</keyword>
<evidence type="ECO:0000256" key="3">
    <source>
        <dbReference type="ARBA" id="ARBA00022448"/>
    </source>
</evidence>
<evidence type="ECO:0000256" key="9">
    <source>
        <dbReference type="ARBA" id="ARBA00023027"/>
    </source>
</evidence>
<comment type="function">
    <text evidence="11">NDH-1 shuttles electrons from NADH, via FMN and iron-sulfur (Fe-S) centers, to quinones in the respiratory chain.</text>
</comment>
<comment type="subcellular location">
    <subcellularLocation>
        <location evidence="11">Cell membrane</location>
        <topology evidence="11">Multi-pass membrane protein</topology>
    </subcellularLocation>
    <subcellularLocation>
        <location evidence="1">Membrane</location>
    </subcellularLocation>
</comment>
<comment type="caution">
    <text evidence="13">The sequence shown here is derived from an EMBL/GenBank/DDBJ whole genome shotgun (WGS) entry which is preliminary data.</text>
</comment>
<comment type="catalytic activity">
    <reaction evidence="11">
        <text>a quinone + NADH + 5 H(+)(in) = a quinol + NAD(+) + 4 H(+)(out)</text>
        <dbReference type="Rhea" id="RHEA:57888"/>
        <dbReference type="ChEBI" id="CHEBI:15378"/>
        <dbReference type="ChEBI" id="CHEBI:24646"/>
        <dbReference type="ChEBI" id="CHEBI:57540"/>
        <dbReference type="ChEBI" id="CHEBI:57945"/>
        <dbReference type="ChEBI" id="CHEBI:132124"/>
    </reaction>
</comment>
<evidence type="ECO:0000256" key="7">
    <source>
        <dbReference type="ARBA" id="ARBA00022967"/>
    </source>
</evidence>
<evidence type="ECO:0000256" key="1">
    <source>
        <dbReference type="ARBA" id="ARBA00004370"/>
    </source>
</evidence>
<keyword evidence="3" id="KW-0813">Transport</keyword>
<keyword evidence="10 12" id="KW-0472">Membrane</keyword>
<evidence type="ECO:0000256" key="2">
    <source>
        <dbReference type="ARBA" id="ARBA00008472"/>
    </source>
</evidence>
<dbReference type="GO" id="GO:0005886">
    <property type="term" value="C:plasma membrane"/>
    <property type="evidence" value="ECO:0007669"/>
    <property type="project" value="UniProtKB-SubCell"/>
</dbReference>
<evidence type="ECO:0000256" key="5">
    <source>
        <dbReference type="ARBA" id="ARBA00022692"/>
    </source>
</evidence>
<dbReference type="EC" id="7.1.1.-" evidence="11"/>
<dbReference type="Gene3D" id="1.20.58.1610">
    <property type="entry name" value="NADH:ubiquinone/plastoquinone oxidoreductase, chain 3"/>
    <property type="match status" value="1"/>
</dbReference>
<comment type="similarity">
    <text evidence="2 11">Belongs to the complex I subunit 3 family.</text>
</comment>
<proteinExistence type="inferred from homology"/>
<keyword evidence="7" id="KW-1278">Translocase</keyword>
<protein>
    <recommendedName>
        <fullName evidence="11">NADH-quinone oxidoreductase subunit</fullName>
        <ecNumber evidence="11">7.1.1.-</ecNumber>
    </recommendedName>
</protein>
<dbReference type="EMBL" id="NJBN01000001">
    <property type="protein sequence ID" value="TKJ42596.1"/>
    <property type="molecule type" value="Genomic_DNA"/>
</dbReference>
<dbReference type="GO" id="GO:0048038">
    <property type="term" value="F:quinone binding"/>
    <property type="evidence" value="ECO:0007669"/>
    <property type="project" value="UniProtKB-KW"/>
</dbReference>
<evidence type="ECO:0000313" key="13">
    <source>
        <dbReference type="EMBL" id="TKJ42596.1"/>
    </source>
</evidence>
<dbReference type="PANTHER" id="PTHR11058">
    <property type="entry name" value="NADH-UBIQUINONE OXIDOREDUCTASE CHAIN 3"/>
    <property type="match status" value="1"/>
</dbReference>
<keyword evidence="8 12" id="KW-1133">Transmembrane helix</keyword>
<gene>
    <name evidence="13" type="ORF">CEE37_01685</name>
</gene>
<keyword evidence="6 11" id="KW-0874">Quinone</keyword>
<evidence type="ECO:0000256" key="10">
    <source>
        <dbReference type="ARBA" id="ARBA00023136"/>
    </source>
</evidence>
<organism evidence="13 14">
    <name type="scientific">candidate division LCP-89 bacterium B3_LCP</name>
    <dbReference type="NCBI Taxonomy" id="2012998"/>
    <lineage>
        <taxon>Bacteria</taxon>
        <taxon>Pseudomonadati</taxon>
        <taxon>Bacteria division LCP-89</taxon>
    </lineage>
</organism>
<dbReference type="GO" id="GO:0008137">
    <property type="term" value="F:NADH dehydrogenase (ubiquinone) activity"/>
    <property type="evidence" value="ECO:0007669"/>
    <property type="project" value="InterPro"/>
</dbReference>
<dbReference type="GO" id="GO:0030964">
    <property type="term" value="C:NADH dehydrogenase complex"/>
    <property type="evidence" value="ECO:0007669"/>
    <property type="project" value="TreeGrafter"/>
</dbReference>
<keyword evidence="9 11" id="KW-0520">NAD</keyword>
<dbReference type="Proteomes" id="UP000319619">
    <property type="component" value="Unassembled WGS sequence"/>
</dbReference>
<feature type="transmembrane region" description="Helical" evidence="12">
    <location>
        <begin position="67"/>
        <end position="90"/>
    </location>
</feature>
<evidence type="ECO:0000256" key="4">
    <source>
        <dbReference type="ARBA" id="ARBA00022475"/>
    </source>
</evidence>
<name>A0A532V5W5_UNCL8</name>
<evidence type="ECO:0000256" key="8">
    <source>
        <dbReference type="ARBA" id="ARBA00022989"/>
    </source>
</evidence>
<feature type="transmembrane region" description="Helical" evidence="12">
    <location>
        <begin position="40"/>
        <end position="61"/>
    </location>
</feature>
<evidence type="ECO:0000313" key="14">
    <source>
        <dbReference type="Proteomes" id="UP000319619"/>
    </source>
</evidence>
<accession>A0A532V5W5</accession>
<dbReference type="AlphaFoldDB" id="A0A532V5W5"/>
<sequence>MMAVAIFLGPKKSSPIKDEPFECGIIPTGDANDTRFPVKFYLVAILFIIFDIEIIFLYPWAVVFKQLSIFAFISIIIFISVLMAGLLYAVKKGVLEWK</sequence>
<dbReference type="PANTHER" id="PTHR11058:SF22">
    <property type="entry name" value="NADH-QUINONE OXIDOREDUCTASE SUBUNIT A"/>
    <property type="match status" value="1"/>
</dbReference>
<keyword evidence="5 11" id="KW-0812">Transmembrane</keyword>
<dbReference type="InterPro" id="IPR000440">
    <property type="entry name" value="NADH_UbQ/plastoQ_OxRdtase_su3"/>
</dbReference>
<reference evidence="13 14" key="1">
    <citation type="submission" date="2017-06" db="EMBL/GenBank/DDBJ databases">
        <title>Novel microbial phyla capable of carbon fixation and sulfur reduction in deep-sea sediments.</title>
        <authorList>
            <person name="Huang J."/>
            <person name="Baker B."/>
            <person name="Wang Y."/>
        </authorList>
    </citation>
    <scope>NUCLEOTIDE SEQUENCE [LARGE SCALE GENOMIC DNA]</scope>
    <source>
        <strain evidence="13">B3_LCP</strain>
    </source>
</reference>
<evidence type="ECO:0000256" key="11">
    <source>
        <dbReference type="RuleBase" id="RU003639"/>
    </source>
</evidence>
<dbReference type="InterPro" id="IPR038430">
    <property type="entry name" value="NDAH_ubi_oxred_su3_sf"/>
</dbReference>
<evidence type="ECO:0000256" key="6">
    <source>
        <dbReference type="ARBA" id="ARBA00022719"/>
    </source>
</evidence>
<evidence type="ECO:0000256" key="12">
    <source>
        <dbReference type="SAM" id="Phobius"/>
    </source>
</evidence>
<dbReference type="Pfam" id="PF00507">
    <property type="entry name" value="Oxidored_q4"/>
    <property type="match status" value="1"/>
</dbReference>